<feature type="repeat" description="PPR" evidence="3">
    <location>
        <begin position="619"/>
        <end position="653"/>
    </location>
</feature>
<accession>A0ABD3BMY1</accession>
<comment type="similarity">
    <text evidence="1">Belongs to the PPR family. P subfamily.</text>
</comment>
<dbReference type="AlphaFoldDB" id="A0ABD3BMY1"/>
<dbReference type="Pfam" id="PF13812">
    <property type="entry name" value="PPR_3"/>
    <property type="match status" value="2"/>
</dbReference>
<organism evidence="5 6">
    <name type="scientific">Castilleja foliolosa</name>
    <dbReference type="NCBI Taxonomy" id="1961234"/>
    <lineage>
        <taxon>Eukaryota</taxon>
        <taxon>Viridiplantae</taxon>
        <taxon>Streptophyta</taxon>
        <taxon>Embryophyta</taxon>
        <taxon>Tracheophyta</taxon>
        <taxon>Spermatophyta</taxon>
        <taxon>Magnoliopsida</taxon>
        <taxon>eudicotyledons</taxon>
        <taxon>Gunneridae</taxon>
        <taxon>Pentapetalae</taxon>
        <taxon>asterids</taxon>
        <taxon>lamiids</taxon>
        <taxon>Lamiales</taxon>
        <taxon>Orobanchaceae</taxon>
        <taxon>Pedicularideae</taxon>
        <taxon>Castillejinae</taxon>
        <taxon>Castilleja</taxon>
    </lineage>
</organism>
<dbReference type="PANTHER" id="PTHR47447">
    <property type="entry name" value="OS03G0856100 PROTEIN"/>
    <property type="match status" value="1"/>
</dbReference>
<feature type="repeat" description="PPR" evidence="3">
    <location>
        <begin position="584"/>
        <end position="618"/>
    </location>
</feature>
<dbReference type="InterPro" id="IPR002885">
    <property type="entry name" value="PPR_rpt"/>
</dbReference>
<dbReference type="Pfam" id="PF13041">
    <property type="entry name" value="PPR_2"/>
    <property type="match status" value="3"/>
</dbReference>
<keyword evidence="6" id="KW-1185">Reference proteome</keyword>
<evidence type="ECO:0008006" key="7">
    <source>
        <dbReference type="Google" id="ProtNLM"/>
    </source>
</evidence>
<feature type="repeat" description="PPR" evidence="3">
    <location>
        <begin position="266"/>
        <end position="300"/>
    </location>
</feature>
<evidence type="ECO:0000256" key="2">
    <source>
        <dbReference type="ARBA" id="ARBA00022737"/>
    </source>
</evidence>
<keyword evidence="2" id="KW-0677">Repeat</keyword>
<feature type="repeat" description="PPR" evidence="3">
    <location>
        <begin position="442"/>
        <end position="477"/>
    </location>
</feature>
<comment type="caution">
    <text evidence="5">The sequence shown here is derived from an EMBL/GenBank/DDBJ whole genome shotgun (WGS) entry which is preliminary data.</text>
</comment>
<feature type="repeat" description="PPR" evidence="3">
    <location>
        <begin position="549"/>
        <end position="583"/>
    </location>
</feature>
<feature type="region of interest" description="Disordered" evidence="4">
    <location>
        <begin position="99"/>
        <end position="151"/>
    </location>
</feature>
<evidence type="ECO:0000256" key="4">
    <source>
        <dbReference type="SAM" id="MobiDB-lite"/>
    </source>
</evidence>
<dbReference type="Gene3D" id="1.25.40.10">
    <property type="entry name" value="Tetratricopeptide repeat domain"/>
    <property type="match status" value="4"/>
</dbReference>
<evidence type="ECO:0000313" key="6">
    <source>
        <dbReference type="Proteomes" id="UP001632038"/>
    </source>
</evidence>
<dbReference type="Proteomes" id="UP001632038">
    <property type="component" value="Unassembled WGS sequence"/>
</dbReference>
<proteinExistence type="inferred from homology"/>
<dbReference type="PROSITE" id="PS51375">
    <property type="entry name" value="PPR"/>
    <property type="match status" value="9"/>
</dbReference>
<name>A0ABD3BMY1_9LAMI</name>
<evidence type="ECO:0000256" key="3">
    <source>
        <dbReference type="PROSITE-ProRule" id="PRU00708"/>
    </source>
</evidence>
<gene>
    <name evidence="5" type="ORF">CASFOL_038413</name>
</gene>
<sequence>MALLPSNLHTHFPFSSSTSSSPSLHTFNFQTQSLFKFPKPPLNLRKTFCISSSTPAPQSSPIFLPFLQTPARKQTLKPSTEKELETESIDDPILKFFKTQTSDPGPDPNREGRIPLQKNRKTSWHLAPTFDNSEPVSETSNYQTPISQQPKETVSVAASEGVVEKILGIARALPENVTMGEALERCELGGRLGETECVEVLRVLGEEGNVMGCLYFFEWMGLREPCLVSPKACSVLFPALGRAGKGDELLVMFKNLPFEQNKEFMDVRVYNAAISGLLFCGRYDDACEVYELMETSNIRPDHVTCSIMITIMRKKGDSAKDSFHFFEKMTKKGVKWSVEAVGALIKSFCDEGLKKEALIIQSELEKRGISSNVIIYNTIMDAYNKSNQIEEAEGLFDEMKVKKIKPTAATYNILMDAYSRRMQPEIVEKLLQEMENEGLEPNVRSYTCLISAYGRQKKMSDMAADAFLRMKKAGIKPSSHSYTSLIHAYSVSGWHEKAYISFENMLRDGIKPSIETYTALLDAFRRAGDTETLMKIWKIMIRDKKIEGTRVTFNIVLDGFAKQGHYVEARDVICEFGKIGFRPNVMTYNMLINAYARGGQESKLPMVLKEMAALNLKPDSVTYSTMIYAYLRVRDFRRAFFYHKQMVKSGQVPDARAYQKLRAILDVKAKIKNRKDKSALMGIIKSSMGLMKEKKKGKKDEFWKNKTKRKRIIPRSGLELE</sequence>
<dbReference type="InterPro" id="IPR011990">
    <property type="entry name" value="TPR-like_helical_dom_sf"/>
</dbReference>
<protein>
    <recommendedName>
        <fullName evidence="7">Pentatricopeptide repeat-containing protein</fullName>
    </recommendedName>
</protein>
<feature type="repeat" description="PPR" evidence="3">
    <location>
        <begin position="407"/>
        <end position="441"/>
    </location>
</feature>
<reference evidence="6" key="1">
    <citation type="journal article" date="2024" name="IScience">
        <title>Strigolactones Initiate the Formation of Haustorium-like Structures in Castilleja.</title>
        <authorList>
            <person name="Buerger M."/>
            <person name="Peterson D."/>
            <person name="Chory J."/>
        </authorList>
    </citation>
    <scope>NUCLEOTIDE SEQUENCE [LARGE SCALE GENOMIC DNA]</scope>
</reference>
<evidence type="ECO:0000313" key="5">
    <source>
        <dbReference type="EMBL" id="KAL3618092.1"/>
    </source>
</evidence>
<feature type="compositionally biased region" description="Polar residues" evidence="4">
    <location>
        <begin position="130"/>
        <end position="151"/>
    </location>
</feature>
<feature type="repeat" description="PPR" evidence="3">
    <location>
        <begin position="478"/>
        <end position="512"/>
    </location>
</feature>
<feature type="repeat" description="PPR" evidence="3">
    <location>
        <begin position="372"/>
        <end position="406"/>
    </location>
</feature>
<dbReference type="NCBIfam" id="TIGR00756">
    <property type="entry name" value="PPR"/>
    <property type="match status" value="8"/>
</dbReference>
<dbReference type="PANTHER" id="PTHR47447:SF23">
    <property type="entry name" value="PENTACOTRIPEPTIDE-REPEAT REGION OF PRORP DOMAIN-CONTAINING PROTEIN"/>
    <property type="match status" value="1"/>
</dbReference>
<evidence type="ECO:0000256" key="1">
    <source>
        <dbReference type="ARBA" id="ARBA00007626"/>
    </source>
</evidence>
<dbReference type="EMBL" id="JAVIJP010000081">
    <property type="protein sequence ID" value="KAL3618092.1"/>
    <property type="molecule type" value="Genomic_DNA"/>
</dbReference>
<feature type="repeat" description="PPR" evidence="3">
    <location>
        <begin position="301"/>
        <end position="336"/>
    </location>
</feature>